<dbReference type="OrthoDB" id="1120747at2"/>
<proteinExistence type="predicted"/>
<feature type="transmembrane region" description="Helical" evidence="2">
    <location>
        <begin position="117"/>
        <end position="137"/>
    </location>
</feature>
<keyword evidence="2" id="KW-0812">Transmembrane</keyword>
<dbReference type="Proteomes" id="UP000245535">
    <property type="component" value="Unassembled WGS sequence"/>
</dbReference>
<protein>
    <recommendedName>
        <fullName evidence="5">Anti-sigma factor</fullName>
    </recommendedName>
</protein>
<evidence type="ECO:0008006" key="5">
    <source>
        <dbReference type="Google" id="ProtNLM"/>
    </source>
</evidence>
<organism evidence="3 4">
    <name type="scientific">Sediminitomix flava</name>
    <dbReference type="NCBI Taxonomy" id="379075"/>
    <lineage>
        <taxon>Bacteria</taxon>
        <taxon>Pseudomonadati</taxon>
        <taxon>Bacteroidota</taxon>
        <taxon>Cytophagia</taxon>
        <taxon>Cytophagales</taxon>
        <taxon>Flammeovirgaceae</taxon>
        <taxon>Sediminitomix</taxon>
    </lineage>
</organism>
<dbReference type="AlphaFoldDB" id="A0A315ZI17"/>
<keyword evidence="1" id="KW-0175">Coiled coil</keyword>
<keyword evidence="2" id="KW-0472">Membrane</keyword>
<dbReference type="RefSeq" id="WP_109616326.1">
    <property type="nucleotide sequence ID" value="NZ_QGDO01000001.1"/>
</dbReference>
<keyword evidence="4" id="KW-1185">Reference proteome</keyword>
<evidence type="ECO:0000313" key="4">
    <source>
        <dbReference type="Proteomes" id="UP000245535"/>
    </source>
</evidence>
<gene>
    <name evidence="3" type="ORF">BC781_1011245</name>
</gene>
<evidence type="ECO:0000313" key="3">
    <source>
        <dbReference type="EMBL" id="PWJ44859.1"/>
    </source>
</evidence>
<feature type="coiled-coil region" evidence="1">
    <location>
        <begin position="189"/>
        <end position="244"/>
    </location>
</feature>
<name>A0A315ZI17_SEDFL</name>
<evidence type="ECO:0000256" key="2">
    <source>
        <dbReference type="SAM" id="Phobius"/>
    </source>
</evidence>
<reference evidence="3 4" key="1">
    <citation type="submission" date="2018-03" db="EMBL/GenBank/DDBJ databases">
        <title>Genomic Encyclopedia of Archaeal and Bacterial Type Strains, Phase II (KMG-II): from individual species to whole genera.</title>
        <authorList>
            <person name="Goeker M."/>
        </authorList>
    </citation>
    <scope>NUCLEOTIDE SEQUENCE [LARGE SCALE GENOMIC DNA]</scope>
    <source>
        <strain evidence="3 4">DSM 28229</strain>
    </source>
</reference>
<evidence type="ECO:0000256" key="1">
    <source>
        <dbReference type="SAM" id="Coils"/>
    </source>
</evidence>
<dbReference type="EMBL" id="QGDO01000001">
    <property type="protein sequence ID" value="PWJ44859.1"/>
    <property type="molecule type" value="Genomic_DNA"/>
</dbReference>
<sequence>MDKLERFIAENKDKLDVHQPKKLDFDQFDELLNDDLEMFIRSNRPLMDTEEPPQKIWDAVKEEIEEHELEESVRNQKDEFDVFQPPENMWKKLENEMSLLEEPKQTKEVKMVPLHKVIKWGSSIAAVLILGLGLLFYQLNQPSITFDEPTQSIANAHPELQNAEQYYFSLISLKQKELHRFIIKDEILQSDFEEELSELSASYLQMKEELDETQETEVVIKMMLQNLRLRLNLLDKQLEILETYKNQKKKDESIDI</sequence>
<keyword evidence="2" id="KW-1133">Transmembrane helix</keyword>
<comment type="caution">
    <text evidence="3">The sequence shown here is derived from an EMBL/GenBank/DDBJ whole genome shotgun (WGS) entry which is preliminary data.</text>
</comment>
<accession>A0A315ZI17</accession>